<gene>
    <name evidence="1" type="ORF">WMSIL1_LOCUS3114</name>
</gene>
<evidence type="ECO:0000313" key="1">
    <source>
        <dbReference type="EMBL" id="VUZ42438.1"/>
    </source>
</evidence>
<evidence type="ECO:0000313" key="2">
    <source>
        <dbReference type="Proteomes" id="UP000321570"/>
    </source>
</evidence>
<proteinExistence type="predicted"/>
<name>A0A564Y6N4_HYMDI</name>
<protein>
    <submittedName>
        <fullName evidence="1">Uncharacterized protein</fullName>
    </submittedName>
</protein>
<dbReference type="AlphaFoldDB" id="A0A564Y6N4"/>
<dbReference type="Proteomes" id="UP000321570">
    <property type="component" value="Unassembled WGS sequence"/>
</dbReference>
<sequence>VKTKHRNLEIIRFLKVATSFVCKVGKELNGNNGDELVAMRKRKQEHCRRSADLLSYTLT</sequence>
<reference evidence="1 2" key="1">
    <citation type="submission" date="2019-07" db="EMBL/GenBank/DDBJ databases">
        <authorList>
            <person name="Jastrzebski P J."/>
            <person name="Paukszto L."/>
            <person name="Jastrzebski P J."/>
        </authorList>
    </citation>
    <scope>NUCLEOTIDE SEQUENCE [LARGE SCALE GENOMIC DNA]</scope>
    <source>
        <strain evidence="1 2">WMS-il1</strain>
    </source>
</reference>
<dbReference type="EMBL" id="CABIJS010000089">
    <property type="protein sequence ID" value="VUZ42438.1"/>
    <property type="molecule type" value="Genomic_DNA"/>
</dbReference>
<organism evidence="1 2">
    <name type="scientific">Hymenolepis diminuta</name>
    <name type="common">Rat tapeworm</name>
    <dbReference type="NCBI Taxonomy" id="6216"/>
    <lineage>
        <taxon>Eukaryota</taxon>
        <taxon>Metazoa</taxon>
        <taxon>Spiralia</taxon>
        <taxon>Lophotrochozoa</taxon>
        <taxon>Platyhelminthes</taxon>
        <taxon>Cestoda</taxon>
        <taxon>Eucestoda</taxon>
        <taxon>Cyclophyllidea</taxon>
        <taxon>Hymenolepididae</taxon>
        <taxon>Hymenolepis</taxon>
    </lineage>
</organism>
<accession>A0A564Y6N4</accession>
<feature type="non-terminal residue" evidence="1">
    <location>
        <position position="1"/>
    </location>
</feature>
<keyword evidence="2" id="KW-1185">Reference proteome</keyword>